<evidence type="ECO:0000256" key="1">
    <source>
        <dbReference type="ARBA" id="ARBA00023125"/>
    </source>
</evidence>
<evidence type="ECO:0000259" key="5">
    <source>
        <dbReference type="PROSITE" id="PS50118"/>
    </source>
</evidence>
<organism evidence="6 7">
    <name type="scientific">Necator americanus</name>
    <name type="common">Human hookworm</name>
    <dbReference type="NCBI Taxonomy" id="51031"/>
    <lineage>
        <taxon>Eukaryota</taxon>
        <taxon>Metazoa</taxon>
        <taxon>Ecdysozoa</taxon>
        <taxon>Nematoda</taxon>
        <taxon>Chromadorea</taxon>
        <taxon>Rhabditida</taxon>
        <taxon>Rhabditina</taxon>
        <taxon>Rhabditomorpha</taxon>
        <taxon>Strongyloidea</taxon>
        <taxon>Ancylostomatidae</taxon>
        <taxon>Bunostominae</taxon>
        <taxon>Necator</taxon>
    </lineage>
</organism>
<dbReference type="Proteomes" id="UP001303046">
    <property type="component" value="Unassembled WGS sequence"/>
</dbReference>
<feature type="region of interest" description="Disordered" evidence="4">
    <location>
        <begin position="120"/>
        <end position="159"/>
    </location>
</feature>
<dbReference type="Pfam" id="PF09011">
    <property type="entry name" value="HMG_box_2"/>
    <property type="match status" value="1"/>
</dbReference>
<dbReference type="CDD" id="cd00084">
    <property type="entry name" value="HMG-box_SF"/>
    <property type="match status" value="2"/>
</dbReference>
<dbReference type="PROSITE" id="PS50118">
    <property type="entry name" value="HMG_BOX_2"/>
    <property type="match status" value="1"/>
</dbReference>
<dbReference type="PANTHER" id="PTHR48112">
    <property type="entry name" value="HIGH MOBILITY GROUP PROTEIN DSP1"/>
    <property type="match status" value="1"/>
</dbReference>
<dbReference type="EMBL" id="JAVFWL010000004">
    <property type="protein sequence ID" value="KAK6747120.1"/>
    <property type="molecule type" value="Genomic_DNA"/>
</dbReference>
<feature type="region of interest" description="Disordered" evidence="4">
    <location>
        <begin position="1"/>
        <end position="22"/>
    </location>
</feature>
<evidence type="ECO:0000256" key="2">
    <source>
        <dbReference type="PROSITE-ProRule" id="PRU00267"/>
    </source>
</evidence>
<sequence length="241" mass="27721">MPRASATRRDAAAGTKSAAQSDSMLRPHVLLSFSNRLLASSKPKALTKQKYPVTGMTMGPCAIFVKEHFAKHSPKNLSEGKETMKEAAAAWKSLDVVQRKKYEELAKQYRADKMHEFDALSDEEKQERISSSLEEKEEKARRKERRERRDKWEKTGHPERAPSAYNLFVQEQFNQLKKKGGVVTPVVNTMQRISAEWKAMSESAKEPYIAKASKMAERYKTELELWKSKLQHEEKNHPKEV</sequence>
<dbReference type="SMART" id="SM00398">
    <property type="entry name" value="HMG"/>
    <property type="match status" value="2"/>
</dbReference>
<keyword evidence="2" id="KW-0539">Nucleus</keyword>
<feature type="coiled-coil region" evidence="3">
    <location>
        <begin position="209"/>
        <end position="236"/>
    </location>
</feature>
<keyword evidence="7" id="KW-1185">Reference proteome</keyword>
<keyword evidence="1 2" id="KW-0238">DNA-binding</keyword>
<gene>
    <name evidence="6" type="primary">Necator_chrIV.g13673</name>
    <name evidence="6" type="ORF">RB195_000381</name>
</gene>
<dbReference type="InterPro" id="IPR009071">
    <property type="entry name" value="HMG_box_dom"/>
</dbReference>
<evidence type="ECO:0000256" key="3">
    <source>
        <dbReference type="SAM" id="Coils"/>
    </source>
</evidence>
<name>A0ABR1DB33_NECAM</name>
<protein>
    <recommendedName>
        <fullName evidence="5">HMG box domain-containing protein</fullName>
    </recommendedName>
</protein>
<reference evidence="6 7" key="1">
    <citation type="submission" date="2023-08" db="EMBL/GenBank/DDBJ databases">
        <title>A Necator americanus chromosomal reference genome.</title>
        <authorList>
            <person name="Ilik V."/>
            <person name="Petrzelkova K.J."/>
            <person name="Pardy F."/>
            <person name="Fuh T."/>
            <person name="Niatou-Singa F.S."/>
            <person name="Gouil Q."/>
            <person name="Baker L."/>
            <person name="Ritchie M.E."/>
            <person name="Jex A.R."/>
            <person name="Gazzola D."/>
            <person name="Li H."/>
            <person name="Toshio Fujiwara R."/>
            <person name="Zhan B."/>
            <person name="Aroian R.V."/>
            <person name="Pafco B."/>
            <person name="Schwarz E.M."/>
        </authorList>
    </citation>
    <scope>NUCLEOTIDE SEQUENCE [LARGE SCALE GENOMIC DNA]</scope>
    <source>
        <strain evidence="6 7">Aroian</strain>
        <tissue evidence="6">Whole animal</tissue>
    </source>
</reference>
<evidence type="ECO:0000313" key="7">
    <source>
        <dbReference type="Proteomes" id="UP001303046"/>
    </source>
</evidence>
<evidence type="ECO:0000313" key="6">
    <source>
        <dbReference type="EMBL" id="KAK6747120.1"/>
    </source>
</evidence>
<dbReference type="SUPFAM" id="SSF47095">
    <property type="entry name" value="HMG-box"/>
    <property type="match status" value="2"/>
</dbReference>
<comment type="caution">
    <text evidence="6">The sequence shown here is derived from an EMBL/GenBank/DDBJ whole genome shotgun (WGS) entry which is preliminary data.</text>
</comment>
<accession>A0ABR1DB33</accession>
<feature type="domain" description="HMG box" evidence="5">
    <location>
        <begin position="158"/>
        <end position="227"/>
    </location>
</feature>
<dbReference type="Gene3D" id="1.10.30.10">
    <property type="entry name" value="High mobility group box domain"/>
    <property type="match status" value="2"/>
</dbReference>
<dbReference type="PANTHER" id="PTHR48112:SF22">
    <property type="entry name" value="MITOCHONDRIAL TRANSCRIPTION FACTOR A, ISOFORM B"/>
    <property type="match status" value="1"/>
</dbReference>
<proteinExistence type="predicted"/>
<dbReference type="InterPro" id="IPR050342">
    <property type="entry name" value="HMGB"/>
</dbReference>
<feature type="DNA-binding region" description="HMG box" evidence="2">
    <location>
        <begin position="158"/>
        <end position="227"/>
    </location>
</feature>
<evidence type="ECO:0000256" key="4">
    <source>
        <dbReference type="SAM" id="MobiDB-lite"/>
    </source>
</evidence>
<keyword evidence="3" id="KW-0175">Coiled coil</keyword>
<dbReference type="InterPro" id="IPR036910">
    <property type="entry name" value="HMG_box_dom_sf"/>
</dbReference>